<comment type="cofactor">
    <cofactor evidence="5">
        <name>[2Fe-2S] cluster</name>
        <dbReference type="ChEBI" id="CHEBI:190135"/>
    </cofactor>
</comment>
<dbReference type="PANTHER" id="PTHR21496">
    <property type="entry name" value="FERREDOXIN-RELATED"/>
    <property type="match status" value="1"/>
</dbReference>
<dbReference type="KEGG" id="cliz:G7Y31_11585"/>
<dbReference type="InterPro" id="IPR017941">
    <property type="entry name" value="Rieske_2Fe-2S"/>
</dbReference>
<dbReference type="RefSeq" id="WP_165009967.1">
    <property type="nucleotide sequence ID" value="NZ_CP064954.1"/>
</dbReference>
<feature type="domain" description="Rieske" evidence="7">
    <location>
        <begin position="5"/>
        <end position="105"/>
    </location>
</feature>
<evidence type="ECO:0000313" key="8">
    <source>
        <dbReference type="EMBL" id="QPK79112.1"/>
    </source>
</evidence>
<sequence length="116" mass="12680">MTQPIKVAVLDDIEQEEAIVVTKEVTGYEEPIALFRTEDDEVYALNDTCTHETASLADGWIEGCEVECPLHSAKFDLCSGKVLCMPATEDAPTHKVELRGEEIWLYPGVPAVGAGE</sequence>
<keyword evidence="1" id="KW-0001">2Fe-2S</keyword>
<dbReference type="GO" id="GO:0046872">
    <property type="term" value="F:metal ion binding"/>
    <property type="evidence" value="ECO:0007669"/>
    <property type="project" value="UniProtKB-KW"/>
</dbReference>
<dbReference type="Proteomes" id="UP000594681">
    <property type="component" value="Chromosome"/>
</dbReference>
<dbReference type="SUPFAM" id="SSF50022">
    <property type="entry name" value="ISP domain"/>
    <property type="match status" value="1"/>
</dbReference>
<dbReference type="Pfam" id="PF00355">
    <property type="entry name" value="Rieske"/>
    <property type="match status" value="1"/>
</dbReference>
<dbReference type="AlphaFoldDB" id="A0A7T0PBX9"/>
<gene>
    <name evidence="8" type="ORF">G7Y31_11585</name>
</gene>
<name>A0A7T0PBX9_9CORY</name>
<dbReference type="GO" id="GO:0051537">
    <property type="term" value="F:2 iron, 2 sulfur cluster binding"/>
    <property type="evidence" value="ECO:0007669"/>
    <property type="project" value="UniProtKB-KW"/>
</dbReference>
<evidence type="ECO:0000256" key="2">
    <source>
        <dbReference type="ARBA" id="ARBA00022723"/>
    </source>
</evidence>
<evidence type="ECO:0000259" key="7">
    <source>
        <dbReference type="PROSITE" id="PS51296"/>
    </source>
</evidence>
<dbReference type="InterPro" id="IPR036922">
    <property type="entry name" value="Rieske_2Fe-2S_sf"/>
</dbReference>
<reference evidence="8 9" key="1">
    <citation type="submission" date="2020-11" db="EMBL/GenBank/DDBJ databases">
        <title>Corynebacterium sp. ZJ-599.</title>
        <authorList>
            <person name="Zhou J."/>
        </authorList>
    </citation>
    <scope>NUCLEOTIDE SEQUENCE [LARGE SCALE GENOMIC DNA]</scope>
    <source>
        <strain evidence="8 9">ZJ-599</strain>
    </source>
</reference>
<proteinExistence type="inferred from homology"/>
<protein>
    <submittedName>
        <fullName evidence="8">Non-heme iron oxygenase ferredoxin subunit</fullName>
    </submittedName>
</protein>
<keyword evidence="9" id="KW-1185">Reference proteome</keyword>
<dbReference type="GO" id="GO:0004497">
    <property type="term" value="F:monooxygenase activity"/>
    <property type="evidence" value="ECO:0007669"/>
    <property type="project" value="UniProtKB-ARBA"/>
</dbReference>
<dbReference type="GO" id="GO:0016705">
    <property type="term" value="F:oxidoreductase activity, acting on paired donors, with incorporation or reduction of molecular oxygen"/>
    <property type="evidence" value="ECO:0007669"/>
    <property type="project" value="UniProtKB-ARBA"/>
</dbReference>
<accession>A0A7T0PBX9</accession>
<comment type="similarity">
    <text evidence="6">Belongs to the bacterial ring-hydroxylating dioxygenase ferredoxin component family.</text>
</comment>
<evidence type="ECO:0000313" key="9">
    <source>
        <dbReference type="Proteomes" id="UP000594681"/>
    </source>
</evidence>
<evidence type="ECO:0000256" key="1">
    <source>
        <dbReference type="ARBA" id="ARBA00022714"/>
    </source>
</evidence>
<evidence type="ECO:0000256" key="4">
    <source>
        <dbReference type="ARBA" id="ARBA00023014"/>
    </source>
</evidence>
<keyword evidence="3" id="KW-0408">Iron</keyword>
<dbReference type="PANTHER" id="PTHR21496:SF0">
    <property type="entry name" value="RIESKE DOMAIN-CONTAINING PROTEIN"/>
    <property type="match status" value="1"/>
</dbReference>
<dbReference type="Gene3D" id="2.102.10.10">
    <property type="entry name" value="Rieske [2Fe-2S] iron-sulphur domain"/>
    <property type="match status" value="1"/>
</dbReference>
<evidence type="ECO:0000256" key="5">
    <source>
        <dbReference type="ARBA" id="ARBA00034078"/>
    </source>
</evidence>
<keyword evidence="4" id="KW-0411">Iron-sulfur</keyword>
<evidence type="ECO:0000256" key="3">
    <source>
        <dbReference type="ARBA" id="ARBA00023004"/>
    </source>
</evidence>
<organism evidence="8 9">
    <name type="scientific">Corynebacterium lizhenjunii</name>
    <dbReference type="NCBI Taxonomy" id="2709394"/>
    <lineage>
        <taxon>Bacteria</taxon>
        <taxon>Bacillati</taxon>
        <taxon>Actinomycetota</taxon>
        <taxon>Actinomycetes</taxon>
        <taxon>Mycobacteriales</taxon>
        <taxon>Corynebacteriaceae</taxon>
        <taxon>Corynebacterium</taxon>
    </lineage>
</organism>
<keyword evidence="2" id="KW-0479">Metal-binding</keyword>
<dbReference type="EMBL" id="CP064954">
    <property type="protein sequence ID" value="QPK79112.1"/>
    <property type="molecule type" value="Genomic_DNA"/>
</dbReference>
<dbReference type="CDD" id="cd03528">
    <property type="entry name" value="Rieske_RO_ferredoxin"/>
    <property type="match status" value="1"/>
</dbReference>
<dbReference type="PROSITE" id="PS51296">
    <property type="entry name" value="RIESKE"/>
    <property type="match status" value="1"/>
</dbReference>
<evidence type="ECO:0000256" key="6">
    <source>
        <dbReference type="ARBA" id="ARBA00038001"/>
    </source>
</evidence>